<dbReference type="EMBL" id="UINC01083720">
    <property type="protein sequence ID" value="SVC29695.1"/>
    <property type="molecule type" value="Genomic_DNA"/>
</dbReference>
<evidence type="ECO:0000256" key="2">
    <source>
        <dbReference type="ARBA" id="ARBA00007533"/>
    </source>
</evidence>
<dbReference type="AlphaFoldDB" id="A0A382L1M8"/>
<dbReference type="GO" id="GO:0003883">
    <property type="term" value="F:CTP synthase activity"/>
    <property type="evidence" value="ECO:0007669"/>
    <property type="project" value="UniProtKB-EC"/>
</dbReference>
<evidence type="ECO:0000256" key="1">
    <source>
        <dbReference type="ARBA" id="ARBA00005171"/>
    </source>
</evidence>
<evidence type="ECO:0000256" key="3">
    <source>
        <dbReference type="ARBA" id="ARBA00012291"/>
    </source>
</evidence>
<evidence type="ECO:0000313" key="11">
    <source>
        <dbReference type="EMBL" id="SVC29695.1"/>
    </source>
</evidence>
<dbReference type="UniPathway" id="UPA00159">
    <property type="reaction ID" value="UER00277"/>
</dbReference>
<evidence type="ECO:0000256" key="6">
    <source>
        <dbReference type="ARBA" id="ARBA00022840"/>
    </source>
</evidence>
<comment type="pathway">
    <text evidence="1">Pyrimidine metabolism; CTP biosynthesis via de novo pathway; CTP from UDP: step 2/2.</text>
</comment>
<keyword evidence="5" id="KW-0547">Nucleotide-binding</keyword>
<dbReference type="InterPro" id="IPR004468">
    <property type="entry name" value="CTP_synthase"/>
</dbReference>
<evidence type="ECO:0000256" key="8">
    <source>
        <dbReference type="ARBA" id="ARBA00022975"/>
    </source>
</evidence>
<keyword evidence="8" id="KW-0665">Pyrimidine biosynthesis</keyword>
<dbReference type="GO" id="GO:0042802">
    <property type="term" value="F:identical protein binding"/>
    <property type="evidence" value="ECO:0007669"/>
    <property type="project" value="TreeGrafter"/>
</dbReference>
<name>A0A382L1M8_9ZZZZ</name>
<keyword evidence="4" id="KW-0436">Ligase</keyword>
<evidence type="ECO:0000256" key="7">
    <source>
        <dbReference type="ARBA" id="ARBA00022962"/>
    </source>
</evidence>
<dbReference type="SUPFAM" id="SSF52317">
    <property type="entry name" value="Class I glutamine amidotransferase-like"/>
    <property type="match status" value="1"/>
</dbReference>
<proteinExistence type="inferred from homology"/>
<dbReference type="EC" id="6.3.4.2" evidence="3"/>
<accession>A0A382L1M8</accession>
<keyword evidence="7" id="KW-0315">Glutamine amidotransferase</keyword>
<dbReference type="GO" id="GO:0019856">
    <property type="term" value="P:pyrimidine nucleobase biosynthetic process"/>
    <property type="evidence" value="ECO:0007669"/>
    <property type="project" value="TreeGrafter"/>
</dbReference>
<dbReference type="Gene3D" id="3.40.50.880">
    <property type="match status" value="1"/>
</dbReference>
<dbReference type="GO" id="GO:0044210">
    <property type="term" value="P:'de novo' CTP biosynthetic process"/>
    <property type="evidence" value="ECO:0007669"/>
    <property type="project" value="UniProtKB-UniPathway"/>
</dbReference>
<dbReference type="PANTHER" id="PTHR11550">
    <property type="entry name" value="CTP SYNTHASE"/>
    <property type="match status" value="1"/>
</dbReference>
<evidence type="ECO:0000256" key="9">
    <source>
        <dbReference type="ARBA" id="ARBA00047781"/>
    </source>
</evidence>
<reference evidence="11" key="1">
    <citation type="submission" date="2018-05" db="EMBL/GenBank/DDBJ databases">
        <authorList>
            <person name="Lanie J.A."/>
            <person name="Ng W.-L."/>
            <person name="Kazmierczak K.M."/>
            <person name="Andrzejewski T.M."/>
            <person name="Davidsen T.M."/>
            <person name="Wayne K.J."/>
            <person name="Tettelin H."/>
            <person name="Glass J.I."/>
            <person name="Rusch D."/>
            <person name="Podicherti R."/>
            <person name="Tsui H.-C.T."/>
            <person name="Winkler M.E."/>
        </authorList>
    </citation>
    <scope>NUCLEOTIDE SEQUENCE</scope>
</reference>
<comment type="catalytic activity">
    <reaction evidence="9">
        <text>UTP + L-glutamine + ATP + H2O = CTP + L-glutamate + ADP + phosphate + 2 H(+)</text>
        <dbReference type="Rhea" id="RHEA:26426"/>
        <dbReference type="ChEBI" id="CHEBI:15377"/>
        <dbReference type="ChEBI" id="CHEBI:15378"/>
        <dbReference type="ChEBI" id="CHEBI:29985"/>
        <dbReference type="ChEBI" id="CHEBI:30616"/>
        <dbReference type="ChEBI" id="CHEBI:37563"/>
        <dbReference type="ChEBI" id="CHEBI:43474"/>
        <dbReference type="ChEBI" id="CHEBI:46398"/>
        <dbReference type="ChEBI" id="CHEBI:58359"/>
        <dbReference type="ChEBI" id="CHEBI:456216"/>
        <dbReference type="EC" id="6.3.4.2"/>
    </reaction>
</comment>
<feature type="domain" description="Glutamine amidotransferase" evidence="10">
    <location>
        <begin position="6"/>
        <end position="104"/>
    </location>
</feature>
<organism evidence="11">
    <name type="scientific">marine metagenome</name>
    <dbReference type="NCBI Taxonomy" id="408172"/>
    <lineage>
        <taxon>unclassified sequences</taxon>
        <taxon>metagenomes</taxon>
        <taxon>ecological metagenomes</taxon>
    </lineage>
</organism>
<evidence type="ECO:0000256" key="5">
    <source>
        <dbReference type="ARBA" id="ARBA00022741"/>
    </source>
</evidence>
<dbReference type="PANTHER" id="PTHR11550:SF0">
    <property type="entry name" value="CTP SYNTHASE-RELATED"/>
    <property type="match status" value="1"/>
</dbReference>
<dbReference type="InterPro" id="IPR017926">
    <property type="entry name" value="GATASE"/>
</dbReference>
<protein>
    <recommendedName>
        <fullName evidence="3">CTP synthase (glutamine hydrolyzing)</fullName>
        <ecNumber evidence="3">6.3.4.2</ecNumber>
    </recommendedName>
</protein>
<dbReference type="GO" id="GO:0005524">
    <property type="term" value="F:ATP binding"/>
    <property type="evidence" value="ECO:0007669"/>
    <property type="project" value="UniProtKB-KW"/>
</dbReference>
<evidence type="ECO:0000256" key="4">
    <source>
        <dbReference type="ARBA" id="ARBA00022598"/>
    </source>
</evidence>
<sequence>EGVSNMGGSLRLGANEINLNKNSLAYKIYNMEVIYKRHRHRYEFNTNYREQFEKNGMNFTAESDNGKRMEILEVPSHKFFFGVQFHPEFSSRPGFPEHTFKAFVSAASHK</sequence>
<keyword evidence="6" id="KW-0067">ATP-binding</keyword>
<feature type="non-terminal residue" evidence="11">
    <location>
        <position position="1"/>
    </location>
</feature>
<comment type="similarity">
    <text evidence="2">Belongs to the CTP synthase family.</text>
</comment>
<evidence type="ECO:0000259" key="10">
    <source>
        <dbReference type="Pfam" id="PF00117"/>
    </source>
</evidence>
<dbReference type="InterPro" id="IPR029062">
    <property type="entry name" value="Class_I_gatase-like"/>
</dbReference>
<dbReference type="PROSITE" id="PS51273">
    <property type="entry name" value="GATASE_TYPE_1"/>
    <property type="match status" value="1"/>
</dbReference>
<gene>
    <name evidence="11" type="ORF">METZ01_LOCUS282549</name>
</gene>
<dbReference type="Pfam" id="PF00117">
    <property type="entry name" value="GATase"/>
    <property type="match status" value="1"/>
</dbReference>